<sequence>MNIYLTVCLVMLAETYLPIALVTLSSKPSRWYALTCTGCIRLHCFVPVLSCEASHGCARRSGWCGKHLV</sequence>
<dbReference type="EMBL" id="GIFC01000470">
    <property type="protein sequence ID" value="MXU82553.1"/>
    <property type="molecule type" value="Transcribed_RNA"/>
</dbReference>
<name>A0A6B0U961_IXORI</name>
<accession>A0A6B0U961</accession>
<proteinExistence type="predicted"/>
<reference evidence="1" key="1">
    <citation type="submission" date="2019-12" db="EMBL/GenBank/DDBJ databases">
        <title>An insight into the sialome of adult female Ixodes ricinus ticks feeding for 6 days.</title>
        <authorList>
            <person name="Perner J."/>
            <person name="Ribeiro J.M.C."/>
        </authorList>
    </citation>
    <scope>NUCLEOTIDE SEQUENCE</scope>
    <source>
        <strain evidence="1">Semi-engorged</strain>
        <tissue evidence="1">Salivary glands</tissue>
    </source>
</reference>
<organism evidence="1">
    <name type="scientific">Ixodes ricinus</name>
    <name type="common">Common tick</name>
    <name type="synonym">Acarus ricinus</name>
    <dbReference type="NCBI Taxonomy" id="34613"/>
    <lineage>
        <taxon>Eukaryota</taxon>
        <taxon>Metazoa</taxon>
        <taxon>Ecdysozoa</taxon>
        <taxon>Arthropoda</taxon>
        <taxon>Chelicerata</taxon>
        <taxon>Arachnida</taxon>
        <taxon>Acari</taxon>
        <taxon>Parasitiformes</taxon>
        <taxon>Ixodida</taxon>
        <taxon>Ixodoidea</taxon>
        <taxon>Ixodidae</taxon>
        <taxon>Ixodinae</taxon>
        <taxon>Ixodes</taxon>
    </lineage>
</organism>
<dbReference type="AlphaFoldDB" id="A0A6B0U961"/>
<protein>
    <submittedName>
        <fullName evidence="1">Uncharacterized protein</fullName>
    </submittedName>
</protein>
<evidence type="ECO:0000313" key="1">
    <source>
        <dbReference type="EMBL" id="MXU82553.1"/>
    </source>
</evidence>